<dbReference type="CDD" id="cd00812">
    <property type="entry name" value="LeuRS_core"/>
    <property type="match status" value="1"/>
</dbReference>
<dbReference type="FunFam" id="3.40.50.620:FF:000003">
    <property type="entry name" value="Leucine--tRNA ligase"/>
    <property type="match status" value="1"/>
</dbReference>
<organism evidence="15 16">
    <name type="scientific">Ignatzschineria ureiclastica</name>
    <dbReference type="NCBI Taxonomy" id="472582"/>
    <lineage>
        <taxon>Bacteria</taxon>
        <taxon>Pseudomonadati</taxon>
        <taxon>Pseudomonadota</taxon>
        <taxon>Gammaproteobacteria</taxon>
        <taxon>Cardiobacteriales</taxon>
        <taxon>Ignatzschineriaceae</taxon>
        <taxon>Ignatzschineria</taxon>
    </lineage>
</organism>
<dbReference type="AlphaFoldDB" id="A0A2U2AE69"/>
<dbReference type="HAMAP" id="MF_00049_B">
    <property type="entry name" value="Leu_tRNA_synth_B"/>
    <property type="match status" value="1"/>
</dbReference>
<feature type="binding site" evidence="9">
    <location>
        <position position="626"/>
    </location>
    <ligand>
        <name>ATP</name>
        <dbReference type="ChEBI" id="CHEBI:30616"/>
    </ligand>
</feature>
<reference evidence="16" key="1">
    <citation type="submission" date="2018-05" db="EMBL/GenBank/DDBJ databases">
        <title>Ignatzschineria dubaiensis sp. nov., isolated from necrotic foot tissues of dromedaries (Camelus dromedarius) and associated maggots in Dubai, United Arab Emirates.</title>
        <authorList>
            <person name="Tsang C.C."/>
            <person name="Tang J.Y.M."/>
            <person name="Fong J.Y.H."/>
            <person name="Kinne J."/>
            <person name="Lee H.H."/>
            <person name="Joseph M."/>
            <person name="Jose S."/>
            <person name="Schuster R.K."/>
            <person name="Tang Y."/>
            <person name="Sivakumar S."/>
            <person name="Chen J.H.K."/>
            <person name="Teng J.L.L."/>
            <person name="Lau S.K.P."/>
            <person name="Wernery U."/>
            <person name="Woo P.C.Y."/>
        </authorList>
    </citation>
    <scope>NUCLEOTIDE SEQUENCE [LARGE SCALE GENOMIC DNA]</scope>
    <source>
        <strain evidence="16">KCTC 22644</strain>
    </source>
</reference>
<evidence type="ECO:0000259" key="12">
    <source>
        <dbReference type="Pfam" id="PF08264"/>
    </source>
</evidence>
<dbReference type="Gene3D" id="2.20.28.290">
    <property type="match status" value="1"/>
</dbReference>
<keyword evidence="16" id="KW-1185">Reference proteome</keyword>
<keyword evidence="2 9" id="KW-0963">Cytoplasm</keyword>
<dbReference type="GO" id="GO:0005524">
    <property type="term" value="F:ATP binding"/>
    <property type="evidence" value="ECO:0007669"/>
    <property type="project" value="UniProtKB-UniRule"/>
</dbReference>
<evidence type="ECO:0000256" key="6">
    <source>
        <dbReference type="ARBA" id="ARBA00022917"/>
    </source>
</evidence>
<proteinExistence type="inferred from homology"/>
<dbReference type="InterPro" id="IPR015413">
    <property type="entry name" value="Methionyl/Leucyl_tRNA_Synth"/>
</dbReference>
<evidence type="ECO:0000259" key="11">
    <source>
        <dbReference type="Pfam" id="PF00133"/>
    </source>
</evidence>
<dbReference type="Gene3D" id="3.40.50.620">
    <property type="entry name" value="HUPs"/>
    <property type="match status" value="2"/>
</dbReference>
<dbReference type="PROSITE" id="PS00178">
    <property type="entry name" value="AA_TRNA_LIGASE_I"/>
    <property type="match status" value="1"/>
</dbReference>
<evidence type="ECO:0000256" key="5">
    <source>
        <dbReference type="ARBA" id="ARBA00022840"/>
    </source>
</evidence>
<dbReference type="OrthoDB" id="9810365at2"/>
<dbReference type="EMBL" id="QEWQ01000004">
    <property type="protein sequence ID" value="PWD80958.1"/>
    <property type="molecule type" value="Genomic_DNA"/>
</dbReference>
<evidence type="ECO:0000256" key="9">
    <source>
        <dbReference type="HAMAP-Rule" id="MF_00049"/>
    </source>
</evidence>
<dbReference type="Gene3D" id="3.10.20.590">
    <property type="match status" value="1"/>
</dbReference>
<dbReference type="InterPro" id="IPR009008">
    <property type="entry name" value="Val/Leu/Ile-tRNA-synth_edit"/>
</dbReference>
<dbReference type="SUPFAM" id="SSF52374">
    <property type="entry name" value="Nucleotidylyl transferase"/>
    <property type="match status" value="1"/>
</dbReference>
<evidence type="ECO:0000256" key="4">
    <source>
        <dbReference type="ARBA" id="ARBA00022741"/>
    </source>
</evidence>
<evidence type="ECO:0000256" key="10">
    <source>
        <dbReference type="RuleBase" id="RU363035"/>
    </source>
</evidence>
<comment type="catalytic activity">
    <reaction evidence="8 9">
        <text>tRNA(Leu) + L-leucine + ATP = L-leucyl-tRNA(Leu) + AMP + diphosphate</text>
        <dbReference type="Rhea" id="RHEA:11688"/>
        <dbReference type="Rhea" id="RHEA-COMP:9613"/>
        <dbReference type="Rhea" id="RHEA-COMP:9622"/>
        <dbReference type="ChEBI" id="CHEBI:30616"/>
        <dbReference type="ChEBI" id="CHEBI:33019"/>
        <dbReference type="ChEBI" id="CHEBI:57427"/>
        <dbReference type="ChEBI" id="CHEBI:78442"/>
        <dbReference type="ChEBI" id="CHEBI:78494"/>
        <dbReference type="ChEBI" id="CHEBI:456215"/>
        <dbReference type="EC" id="6.1.1.4"/>
    </reaction>
</comment>
<keyword evidence="5 9" id="KW-0067">ATP-binding</keyword>
<evidence type="ECO:0000259" key="14">
    <source>
        <dbReference type="Pfam" id="PF13603"/>
    </source>
</evidence>
<dbReference type="Pfam" id="PF13603">
    <property type="entry name" value="tRNA-synt_1_2"/>
    <property type="match status" value="1"/>
</dbReference>
<dbReference type="GO" id="GO:0002161">
    <property type="term" value="F:aminoacyl-tRNA deacylase activity"/>
    <property type="evidence" value="ECO:0007669"/>
    <property type="project" value="InterPro"/>
</dbReference>
<dbReference type="Proteomes" id="UP000245020">
    <property type="component" value="Unassembled WGS sequence"/>
</dbReference>
<dbReference type="SUPFAM" id="SSF50677">
    <property type="entry name" value="ValRS/IleRS/LeuRS editing domain"/>
    <property type="match status" value="1"/>
</dbReference>
<dbReference type="Pfam" id="PF00133">
    <property type="entry name" value="tRNA-synt_1"/>
    <property type="match status" value="2"/>
</dbReference>
<dbReference type="InterPro" id="IPR014729">
    <property type="entry name" value="Rossmann-like_a/b/a_fold"/>
</dbReference>
<feature type="domain" description="Leucyl-tRNA synthetase editing" evidence="14">
    <location>
        <begin position="222"/>
        <end position="402"/>
    </location>
</feature>
<comment type="similarity">
    <text evidence="1 9 10">Belongs to the class-I aminoacyl-tRNA synthetase family.</text>
</comment>
<dbReference type="InterPro" id="IPR025709">
    <property type="entry name" value="Leu_tRNA-synth_edit"/>
</dbReference>
<dbReference type="SUPFAM" id="SSF47323">
    <property type="entry name" value="Anticodon-binding domain of a subclass of class I aminoacyl-tRNA synthetases"/>
    <property type="match status" value="1"/>
</dbReference>
<dbReference type="FunFam" id="1.10.730.10:FF:000002">
    <property type="entry name" value="Leucine--tRNA ligase"/>
    <property type="match status" value="1"/>
</dbReference>
<comment type="subcellular location">
    <subcellularLocation>
        <location evidence="9">Cytoplasm</location>
    </subcellularLocation>
</comment>
<dbReference type="FunFam" id="3.90.740.10:FF:000012">
    <property type="entry name" value="Leucine--tRNA ligase"/>
    <property type="match status" value="1"/>
</dbReference>
<dbReference type="FunFam" id="3.40.50.620:FF:000056">
    <property type="entry name" value="Leucine--tRNA ligase"/>
    <property type="match status" value="1"/>
</dbReference>
<evidence type="ECO:0000313" key="16">
    <source>
        <dbReference type="Proteomes" id="UP000245020"/>
    </source>
</evidence>
<feature type="short sequence motif" description="'KMSKS' region" evidence="9">
    <location>
        <begin position="623"/>
        <end position="627"/>
    </location>
</feature>
<protein>
    <recommendedName>
        <fullName evidence="9">Leucine--tRNA ligase</fullName>
        <ecNumber evidence="9">6.1.1.4</ecNumber>
    </recommendedName>
    <alternativeName>
        <fullName evidence="9">Leucyl-tRNA synthetase</fullName>
        <shortName evidence="9">LeuRS</shortName>
    </alternativeName>
</protein>
<dbReference type="InterPro" id="IPR002302">
    <property type="entry name" value="Leu-tRNA-ligase"/>
</dbReference>
<dbReference type="PANTHER" id="PTHR43740:SF2">
    <property type="entry name" value="LEUCINE--TRNA LIGASE, MITOCHONDRIAL"/>
    <property type="match status" value="1"/>
</dbReference>
<dbReference type="InterPro" id="IPR001412">
    <property type="entry name" value="aa-tRNA-synth_I_CS"/>
</dbReference>
<dbReference type="Pfam" id="PF09334">
    <property type="entry name" value="tRNA-synt_1g"/>
    <property type="match status" value="1"/>
</dbReference>
<evidence type="ECO:0000256" key="1">
    <source>
        <dbReference type="ARBA" id="ARBA00005594"/>
    </source>
</evidence>
<feature type="domain" description="Methionyl/Valyl/Leucyl/Isoleucyl-tRNA synthetase anticodon-binding" evidence="12">
    <location>
        <begin position="706"/>
        <end position="825"/>
    </location>
</feature>
<dbReference type="GO" id="GO:0006429">
    <property type="term" value="P:leucyl-tRNA aminoacylation"/>
    <property type="evidence" value="ECO:0007669"/>
    <property type="project" value="UniProtKB-UniRule"/>
</dbReference>
<evidence type="ECO:0000259" key="13">
    <source>
        <dbReference type="Pfam" id="PF09334"/>
    </source>
</evidence>
<sequence>MKPTYEAAQIEAAAQAFWEANASFKVENHTDKPNYYCLSMFPYPSGRLHMGHVRNYTIGDVITRYKKMSGYNVMQPIGWDAFGMPAENAAIDNKVSPHDWTHKNIVYMRKQFKELGFGFDWSREFATCDPEYYGWEQWFFLQLYKKGVIYRKKGMVNWDPVDQTVLANEQVIDGRGWRSDALVERREIPMYYFKITDYAEELLEDLQLLEDWPEQVRTMQANWIGKSQGMEVTFLHQDGQFNVFTTRPDTLMGVTYVAVAPEHPIAAKAAENNPELAEFIKACQKTGTSEADFATQEAKGMATGEFAKHPLTGEEVPIWVANYVLMSYGDGAVMAVPAHDARDFGFAHKYNLPIKMVVEPNDGDHNLDTWHDSLGEHGTLINSGEFTGLNFEEAFKKIGDALEAKGLGKPKTQYRLRDWGISRQRYWGCPIPIINCPSCGEVPVPEQDLPVVLPTDCIPDGSGNPLNKLDSFKKVACPQCGGDAERETDTMDTFVESSWYYARFASSHFNEGMVDPKAAEAWLPVDQYIGGVEHAILHLLYSRFFHKLMRNEGVLGNPEKVGPEPFKALLTQGMVVSPAFYRHTSKGYEWFNINDLEVIDKNGEKSYILKKDGEPVTYYGILKMGKSKNNGVDPEAIVKSYGADVSRLFMMFTSPPEQTLEWSTSGLEGADRFLRRVWNFAYENQAILKDHTLDASKISDKAAKDARREIHQELKKALYDYERFHFNTVISANMIMLNVLTKLKDSPDEAAVKREGFSIMLRLLSPIVPHIVHTIWSTLFGDNILDHALPLVDESALISDEVKYMVQVNGRLRGEVVVPASASKEEIEKAALANENAQKFIEGEIRRVIVVPNRLVNIVAN</sequence>
<gene>
    <name evidence="9" type="primary">leuS</name>
    <name evidence="15" type="ORF">DC083_07605</name>
</gene>
<dbReference type="InterPro" id="IPR009080">
    <property type="entry name" value="tRNAsynth_Ia_anticodon-bd"/>
</dbReference>
<dbReference type="InterPro" id="IPR013155">
    <property type="entry name" value="M/V/L/I-tRNA-synth_anticd-bd"/>
</dbReference>
<dbReference type="GO" id="GO:0004823">
    <property type="term" value="F:leucine-tRNA ligase activity"/>
    <property type="evidence" value="ECO:0007669"/>
    <property type="project" value="UniProtKB-UniRule"/>
</dbReference>
<name>A0A2U2AE69_9GAMM</name>
<evidence type="ECO:0000313" key="15">
    <source>
        <dbReference type="EMBL" id="PWD80958.1"/>
    </source>
</evidence>
<keyword evidence="7 9" id="KW-0030">Aminoacyl-tRNA synthetase</keyword>
<evidence type="ECO:0000256" key="8">
    <source>
        <dbReference type="ARBA" id="ARBA00047469"/>
    </source>
</evidence>
<feature type="domain" description="Methionyl/Leucyl tRNA synthetase" evidence="13">
    <location>
        <begin position="39"/>
        <end position="171"/>
    </location>
</feature>
<evidence type="ECO:0000256" key="3">
    <source>
        <dbReference type="ARBA" id="ARBA00022598"/>
    </source>
</evidence>
<dbReference type="EC" id="6.1.1.4" evidence="9"/>
<dbReference type="Pfam" id="PF08264">
    <property type="entry name" value="Anticodon_1"/>
    <property type="match status" value="1"/>
</dbReference>
<feature type="short sequence motif" description="'HIGH' region" evidence="9">
    <location>
        <begin position="42"/>
        <end position="52"/>
    </location>
</feature>
<feature type="domain" description="Aminoacyl-tRNA synthetase class Ia" evidence="11">
    <location>
        <begin position="623"/>
        <end position="662"/>
    </location>
</feature>
<dbReference type="PANTHER" id="PTHR43740">
    <property type="entry name" value="LEUCYL-TRNA SYNTHETASE"/>
    <property type="match status" value="1"/>
</dbReference>
<dbReference type="Gene3D" id="3.90.740.10">
    <property type="entry name" value="Valyl/Leucyl/Isoleucyl-tRNA synthetase, editing domain"/>
    <property type="match status" value="1"/>
</dbReference>
<keyword evidence="3 9" id="KW-0436">Ligase</keyword>
<dbReference type="GO" id="GO:0005829">
    <property type="term" value="C:cytosol"/>
    <property type="evidence" value="ECO:0007669"/>
    <property type="project" value="TreeGrafter"/>
</dbReference>
<dbReference type="Gene3D" id="1.10.730.10">
    <property type="entry name" value="Isoleucyl-tRNA Synthetase, Domain 1"/>
    <property type="match status" value="1"/>
</dbReference>
<dbReference type="PRINTS" id="PR00985">
    <property type="entry name" value="TRNASYNTHLEU"/>
</dbReference>
<dbReference type="NCBIfam" id="TIGR00396">
    <property type="entry name" value="leuS_bact"/>
    <property type="match status" value="1"/>
</dbReference>
<accession>A0A2U2AE69</accession>
<feature type="domain" description="Aminoacyl-tRNA synthetase class Ia" evidence="11">
    <location>
        <begin position="417"/>
        <end position="577"/>
    </location>
</feature>
<evidence type="ECO:0000256" key="2">
    <source>
        <dbReference type="ARBA" id="ARBA00022490"/>
    </source>
</evidence>
<keyword evidence="6 9" id="KW-0648">Protein biosynthesis</keyword>
<comment type="caution">
    <text evidence="15">The sequence shown here is derived from an EMBL/GenBank/DDBJ whole genome shotgun (WGS) entry which is preliminary data.</text>
</comment>
<keyword evidence="4 9" id="KW-0547">Nucleotide-binding</keyword>
<dbReference type="CDD" id="cd07958">
    <property type="entry name" value="Anticodon_Ia_Leu_BEm"/>
    <property type="match status" value="1"/>
</dbReference>
<dbReference type="RefSeq" id="WP_109189608.1">
    <property type="nucleotide sequence ID" value="NZ_BMYA01000002.1"/>
</dbReference>
<dbReference type="InterPro" id="IPR002300">
    <property type="entry name" value="aa-tRNA-synth_Ia"/>
</dbReference>
<evidence type="ECO:0000256" key="7">
    <source>
        <dbReference type="ARBA" id="ARBA00023146"/>
    </source>
</evidence>